<evidence type="ECO:0000313" key="2">
    <source>
        <dbReference type="Proteomes" id="UP000182465"/>
    </source>
</evidence>
<dbReference type="EMBL" id="MNVB01000065">
    <property type="protein sequence ID" value="OIO16262.1"/>
    <property type="molecule type" value="Genomic_DNA"/>
</dbReference>
<sequence length="67" mass="7673">MDKVLKNLGKNEINKAVISSRAKLSLKNVAEKAGVDLRHFQLIQGRDENPFLFFLALISFKRGQRLF</sequence>
<proteinExistence type="predicted"/>
<dbReference type="Proteomes" id="UP000182465">
    <property type="component" value="Unassembled WGS sequence"/>
</dbReference>
<reference evidence="1 2" key="1">
    <citation type="journal article" date="2016" name="Environ. Microbiol.">
        <title>Genomic resolution of a cold subsurface aquifer community provides metabolic insights for novel microbes adapted to high CO concentrations.</title>
        <authorList>
            <person name="Probst A.J."/>
            <person name="Castelle C.J."/>
            <person name="Singh A."/>
            <person name="Brown C.T."/>
            <person name="Anantharaman K."/>
            <person name="Sharon I."/>
            <person name="Hug L.A."/>
            <person name="Burstein D."/>
            <person name="Emerson J.B."/>
            <person name="Thomas B.C."/>
            <person name="Banfield J.F."/>
        </authorList>
    </citation>
    <scope>NUCLEOTIDE SEQUENCE [LARGE SCALE GENOMIC DNA]</scope>
    <source>
        <strain evidence="1">CG1_02_38_13</strain>
    </source>
</reference>
<gene>
    <name evidence="1" type="ORF">AUJ29_03060</name>
</gene>
<comment type="caution">
    <text evidence="1">The sequence shown here is derived from an EMBL/GenBank/DDBJ whole genome shotgun (WGS) entry which is preliminary data.</text>
</comment>
<evidence type="ECO:0000313" key="1">
    <source>
        <dbReference type="EMBL" id="OIO16262.1"/>
    </source>
</evidence>
<name>A0A1J4U0W1_9BACT</name>
<protein>
    <submittedName>
        <fullName evidence="1">Uncharacterized protein</fullName>
    </submittedName>
</protein>
<accession>A0A1J4U0W1</accession>
<dbReference type="AlphaFoldDB" id="A0A1J4U0W1"/>
<organism evidence="1 2">
    <name type="scientific">Candidatus Kuenenbacteria bacterium CG1_02_38_13</name>
    <dbReference type="NCBI Taxonomy" id="1805235"/>
    <lineage>
        <taxon>Bacteria</taxon>
        <taxon>Candidatus Kueneniibacteriota</taxon>
    </lineage>
</organism>